<dbReference type="AlphaFoldDB" id="A0A9P6WAD7"/>
<protein>
    <recommendedName>
        <fullName evidence="9">Bud site selection protein RAX2</fullName>
    </recommendedName>
</protein>
<evidence type="ECO:0000259" key="5">
    <source>
        <dbReference type="Pfam" id="PF20842"/>
    </source>
</evidence>
<dbReference type="InterPro" id="IPR048266">
    <property type="entry name" value="Rax2-like_second"/>
</dbReference>
<keyword evidence="8" id="KW-1185">Reference proteome</keyword>
<evidence type="ECO:0000259" key="6">
    <source>
        <dbReference type="Pfam" id="PF20843"/>
    </source>
</evidence>
<feature type="signal peptide" evidence="3">
    <location>
        <begin position="1"/>
        <end position="21"/>
    </location>
</feature>
<dbReference type="SUPFAM" id="SSF50978">
    <property type="entry name" value="WD40 repeat-like"/>
    <property type="match status" value="1"/>
</dbReference>
<feature type="compositionally biased region" description="Low complexity" evidence="1">
    <location>
        <begin position="1134"/>
        <end position="1155"/>
    </location>
</feature>
<dbReference type="GO" id="GO:1902929">
    <property type="term" value="C:plasma membrane of growing cell tip"/>
    <property type="evidence" value="ECO:0007669"/>
    <property type="project" value="TreeGrafter"/>
</dbReference>
<comment type="caution">
    <text evidence="7">The sequence shown here is derived from an EMBL/GenBank/DDBJ whole genome shotgun (WGS) entry which is preliminary data.</text>
</comment>
<dbReference type="InterPro" id="IPR036322">
    <property type="entry name" value="WD40_repeat_dom_sf"/>
</dbReference>
<feature type="region of interest" description="Disordered" evidence="1">
    <location>
        <begin position="1131"/>
        <end position="1164"/>
    </location>
</feature>
<proteinExistence type="predicted"/>
<evidence type="ECO:0000256" key="3">
    <source>
        <dbReference type="SAM" id="SignalP"/>
    </source>
</evidence>
<evidence type="ECO:0000259" key="4">
    <source>
        <dbReference type="Pfam" id="PF12768"/>
    </source>
</evidence>
<evidence type="ECO:0000256" key="2">
    <source>
        <dbReference type="SAM" id="Phobius"/>
    </source>
</evidence>
<feature type="domain" description="Rax2-like third" evidence="6">
    <location>
        <begin position="422"/>
        <end position="574"/>
    </location>
</feature>
<keyword evidence="2" id="KW-0812">Transmembrane</keyword>
<dbReference type="OrthoDB" id="2503993at2759"/>
<dbReference type="GO" id="GO:0005621">
    <property type="term" value="C:cellular bud scar"/>
    <property type="evidence" value="ECO:0007669"/>
    <property type="project" value="TreeGrafter"/>
</dbReference>
<dbReference type="InterPro" id="IPR048265">
    <property type="entry name" value="Rax2-like_third"/>
</dbReference>
<evidence type="ECO:0008006" key="9">
    <source>
        <dbReference type="Google" id="ProtNLM"/>
    </source>
</evidence>
<dbReference type="GO" id="GO:0005935">
    <property type="term" value="C:cellular bud neck"/>
    <property type="evidence" value="ECO:0007669"/>
    <property type="project" value="TreeGrafter"/>
</dbReference>
<dbReference type="PANTHER" id="PTHR31778">
    <property type="entry name" value="BUD SITE SELECTION PROTEIN RAX2"/>
    <property type="match status" value="1"/>
</dbReference>
<dbReference type="Pfam" id="PF20842">
    <property type="entry name" value="Rax2_2"/>
    <property type="match status" value="1"/>
</dbReference>
<dbReference type="Pfam" id="PF20843">
    <property type="entry name" value="Rax2_3"/>
    <property type="match status" value="1"/>
</dbReference>
<dbReference type="Proteomes" id="UP000750334">
    <property type="component" value="Unassembled WGS sequence"/>
</dbReference>
<dbReference type="InterPro" id="IPR024982">
    <property type="entry name" value="Rax2-like_C"/>
</dbReference>
<keyword evidence="3" id="KW-0732">Signal</keyword>
<feature type="domain" description="Rax2-like second" evidence="5">
    <location>
        <begin position="243"/>
        <end position="410"/>
    </location>
</feature>
<dbReference type="Pfam" id="PF12768">
    <property type="entry name" value="Rax2"/>
    <property type="match status" value="1"/>
</dbReference>
<feature type="chain" id="PRO_5040253963" description="Bud site selection protein RAX2" evidence="3">
    <location>
        <begin position="22"/>
        <end position="1230"/>
    </location>
</feature>
<keyword evidence="2" id="KW-1133">Transmembrane helix</keyword>
<accession>A0A9P6WAD7</accession>
<evidence type="ECO:0000256" key="1">
    <source>
        <dbReference type="SAM" id="MobiDB-lite"/>
    </source>
</evidence>
<dbReference type="EMBL" id="PUHR01000059">
    <property type="protein sequence ID" value="KAG0668721.1"/>
    <property type="molecule type" value="Genomic_DNA"/>
</dbReference>
<name>A0A9P6WAD7_MAUEX</name>
<feature type="domain" description="Rax2-like C-terminal" evidence="4">
    <location>
        <begin position="879"/>
        <end position="1119"/>
    </location>
</feature>
<dbReference type="PANTHER" id="PTHR31778:SF2">
    <property type="entry name" value="BUD SITE SELECTION PROTEIN RAX2"/>
    <property type="match status" value="1"/>
</dbReference>
<dbReference type="GO" id="GO:0000282">
    <property type="term" value="P:cellular bud site selection"/>
    <property type="evidence" value="ECO:0007669"/>
    <property type="project" value="TreeGrafter"/>
</dbReference>
<evidence type="ECO:0000313" key="8">
    <source>
        <dbReference type="Proteomes" id="UP000750334"/>
    </source>
</evidence>
<keyword evidence="2" id="KW-0472">Membrane</keyword>
<feature type="transmembrane region" description="Helical" evidence="2">
    <location>
        <begin position="1171"/>
        <end position="1198"/>
    </location>
</feature>
<reference evidence="7 8" key="1">
    <citation type="submission" date="2020-11" db="EMBL/GenBank/DDBJ databases">
        <title>Kefir isolates.</title>
        <authorList>
            <person name="Marcisauskas S."/>
            <person name="Kim Y."/>
            <person name="Blasche S."/>
        </authorList>
    </citation>
    <scope>NUCLEOTIDE SEQUENCE [LARGE SCALE GENOMIC DNA]</scope>
    <source>
        <strain evidence="7 8">OG2</strain>
    </source>
</reference>
<gene>
    <name evidence="7" type="ORF">C6P45_004389</name>
</gene>
<evidence type="ECO:0000313" key="7">
    <source>
        <dbReference type="EMBL" id="KAG0668721.1"/>
    </source>
</evidence>
<sequence>MLHTKLSYLCTLVWLPVLVYSNQLAHIESELGIETFNLPTLQNGIQLLGNIDTVSFYKYSGQQNFTNSESCSNAKSSLIYYSNDILVELLSSNEFSSNAMIDNIIPLSEDSFILSGIGSISNYDLSKQVVYNLTTLSIYPIFDESLNTVTTILVDNDTVYFGGNFTFNGSTGTYMWNFKDNVTSPLPFEGFSKNSKVNSILKLNDDNILFTGEFSTLGNNTYLTLKSDHDNNSSVNLTSIELGSLVSLKAATWTTGSSGRLDPSNLICPNNQKESWLQSGNTGSFTVNLPYDVIPAKIRLFNSPNSDNEVSVFRITTNPSNSILNLTYIDPLSGQLTYCDAFCPLYTTRILKSQAQNDSFSISDKVKLVSDNTTIIKWGQNYQDFAFVNPVDLESLTFHALNSYGSNVALMGFQLFQDSFNSFANDTLNEPNCNNETSVTSVSLSENDWKSVSNSINYISTHYTPEINTVPSVEFSVDLQYNGQYTIDLYTPGCSSDGTCSSRGIVNVTVWDTTDNSVISTKSIYQNNEQLKYDQLYSGTLNISTCRITLTYQKGLYATNSPVTIVADRAIVSIVKLDTSDLNQLTATNTKYHIGLNGLFQYQLSNFTSTFNASEDSVTETSLLQSVNDTLKMNASIIAKLYQNDTLLIADQNSGISVIKLGYDSEVYSIDSTEISGKVNSFNDFDDSIFIAGDNLKLSGAASNNLIYNGSFHQFTGNDGNQTKNFAYITIDDSELLVLNNNFIWNISDSQQVKNDSNLCLGIWSSAQNNYNDNIMYGSIGLNQFTDVNGSISVESNGTISSLGMHIASDAYLGLYLNSSSTVYAYESSSEENSLYFNNSMQVLNITSWPGRVSSILYSANQSLLAVGTSSSNGLGAQLTILNTTTNSVAHKQTLLGTSFNITGLLNFETNSTLLIGGDFNLTNVNCNGLCLYNYNTNNFSTFANGLISGYVTSLQFYNDTSFIVSGLYDSKNTSNISLSMFNLNTNELIPLRQNEEKLESFIVSNSSIIAWNMTNIFIYENEEWSHLQIPHTNYSSEISSVSVVTGSISGNSLTKRDYLSSNKILILNGQFYSSQYGTIQSYVYDFNQWAPYMTFEAGSNQETTNGANLFVDQDVTNMFNTPVILRNTNSTVTAPKTTSSGSSASATAMASSTPHPKKPHTKSKKIHRGFVVLIGLALALGTVAVLGLFGILLAALFRDEEIKYQPLTPHIDENDMVDTVPPEKLMKFM</sequence>
<organism evidence="7 8">
    <name type="scientific">Maudiozyma exigua</name>
    <name type="common">Yeast</name>
    <name type="synonym">Kazachstania exigua</name>
    <dbReference type="NCBI Taxonomy" id="34358"/>
    <lineage>
        <taxon>Eukaryota</taxon>
        <taxon>Fungi</taxon>
        <taxon>Dikarya</taxon>
        <taxon>Ascomycota</taxon>
        <taxon>Saccharomycotina</taxon>
        <taxon>Saccharomycetes</taxon>
        <taxon>Saccharomycetales</taxon>
        <taxon>Saccharomycetaceae</taxon>
        <taxon>Maudiozyma</taxon>
    </lineage>
</organism>